<evidence type="ECO:0000256" key="3">
    <source>
        <dbReference type="SAM" id="MobiDB-lite"/>
    </source>
</evidence>
<dbReference type="GO" id="GO:0005518">
    <property type="term" value="F:collagen binding"/>
    <property type="evidence" value="ECO:0007669"/>
    <property type="project" value="TreeGrafter"/>
</dbReference>
<dbReference type="InterPro" id="IPR052284">
    <property type="entry name" value="Collagen_mod_leprecan"/>
</dbReference>
<dbReference type="PANTHER" id="PTHR13986">
    <property type="entry name" value="PROTEIN LYSINE HYDROXYLATION COMPLEX COMPONENT"/>
    <property type="match status" value="1"/>
</dbReference>
<gene>
    <name evidence="5" type="ORF">AKAME5_002779000</name>
</gene>
<feature type="domain" description="Leprecan-like alpha-helical" evidence="4">
    <location>
        <begin position="9"/>
        <end position="126"/>
    </location>
</feature>
<reference evidence="5" key="1">
    <citation type="submission" date="2022-08" db="EMBL/GenBank/DDBJ databases">
        <title>Genome sequencing of akame (Lates japonicus).</title>
        <authorList>
            <person name="Hashiguchi Y."/>
            <person name="Takahashi H."/>
        </authorList>
    </citation>
    <scope>NUCLEOTIDE SEQUENCE</scope>
    <source>
        <strain evidence="5">Kochi</strain>
    </source>
</reference>
<dbReference type="InterPro" id="IPR056585">
    <property type="entry name" value="Leprecan_dom"/>
</dbReference>
<feature type="region of interest" description="Disordered" evidence="3">
    <location>
        <begin position="163"/>
        <end position="190"/>
    </location>
</feature>
<keyword evidence="1" id="KW-0732">Signal</keyword>
<dbReference type="Pfam" id="PF23557">
    <property type="entry name" value="TPR_leprecan"/>
    <property type="match status" value="1"/>
</dbReference>
<dbReference type="GO" id="GO:0005783">
    <property type="term" value="C:endoplasmic reticulum"/>
    <property type="evidence" value="ECO:0007669"/>
    <property type="project" value="TreeGrafter"/>
</dbReference>
<proteinExistence type="predicted"/>
<evidence type="ECO:0000313" key="6">
    <source>
        <dbReference type="Proteomes" id="UP001279410"/>
    </source>
</evidence>
<dbReference type="GO" id="GO:0030199">
    <property type="term" value="P:collagen fibril organization"/>
    <property type="evidence" value="ECO:0007669"/>
    <property type="project" value="TreeGrafter"/>
</dbReference>
<organism evidence="5 6">
    <name type="scientific">Lates japonicus</name>
    <name type="common">Japanese lates</name>
    <dbReference type="NCBI Taxonomy" id="270547"/>
    <lineage>
        <taxon>Eukaryota</taxon>
        <taxon>Metazoa</taxon>
        <taxon>Chordata</taxon>
        <taxon>Craniata</taxon>
        <taxon>Vertebrata</taxon>
        <taxon>Euteleostomi</taxon>
        <taxon>Actinopterygii</taxon>
        <taxon>Neopterygii</taxon>
        <taxon>Teleostei</taxon>
        <taxon>Neoteleostei</taxon>
        <taxon>Acanthomorphata</taxon>
        <taxon>Carangaria</taxon>
        <taxon>Carangaria incertae sedis</taxon>
        <taxon>Centropomidae</taxon>
        <taxon>Lates</taxon>
    </lineage>
</organism>
<dbReference type="PANTHER" id="PTHR13986:SF3">
    <property type="entry name" value="CARTILAGE-ASSOCIATED PROTEIN"/>
    <property type="match status" value="1"/>
</dbReference>
<keyword evidence="2" id="KW-0325">Glycoprotein</keyword>
<name>A0AAD3M9P5_LATJO</name>
<accession>A0AAD3M9P5</accession>
<evidence type="ECO:0000256" key="2">
    <source>
        <dbReference type="ARBA" id="ARBA00023180"/>
    </source>
</evidence>
<dbReference type="Proteomes" id="UP001279410">
    <property type="component" value="Unassembled WGS sequence"/>
</dbReference>
<evidence type="ECO:0000259" key="4">
    <source>
        <dbReference type="Pfam" id="PF23557"/>
    </source>
</evidence>
<comment type="caution">
    <text evidence="5">The sequence shown here is derived from an EMBL/GenBank/DDBJ whole genome shotgun (WGS) entry which is preliminary data.</text>
</comment>
<evidence type="ECO:0000256" key="1">
    <source>
        <dbReference type="ARBA" id="ARBA00022729"/>
    </source>
</evidence>
<dbReference type="AlphaFoldDB" id="A0AAD3M9P5"/>
<dbReference type="EMBL" id="BRZM01003569">
    <property type="protein sequence ID" value="GLD50095.1"/>
    <property type="molecule type" value="Genomic_DNA"/>
</dbReference>
<protein>
    <submittedName>
        <fullName evidence="5">Prolyl 3-hydroxylase 2</fullName>
    </submittedName>
</protein>
<evidence type="ECO:0000313" key="5">
    <source>
        <dbReference type="EMBL" id="GLD50095.1"/>
    </source>
</evidence>
<keyword evidence="6" id="KW-1185">Reference proteome</keyword>
<sequence length="190" mass="21652">MDYWDSCTLKQPDKAAAAAHTYFQANPEHVEMGENLEQYKDLEGVNEDHFVDREARPHQYSFTAAVALYVKGDYEGAIVLFEEALTEYYEADVECRALCQGPQRFEGHDHLRYRYSLHELISDHTITGRPLQRTNDVGHLFDACGFTSWQDFAWPTCQHPTGAAGHPTNRTASACCRRSPEPQQPSNIVR</sequence>